<gene>
    <name evidence="2" type="ORF">Jolie1_068</name>
</gene>
<dbReference type="EMBL" id="KJ433976">
    <property type="protein sequence ID" value="AHJ88568.1"/>
    <property type="molecule type" value="Genomic_DNA"/>
</dbReference>
<organism evidence="2 3">
    <name type="scientific">Mycobacterium phage Julie1</name>
    <dbReference type="NCBI Taxonomy" id="1463812"/>
    <lineage>
        <taxon>Viruses</taxon>
        <taxon>Duplodnaviria</taxon>
        <taxon>Heunggongvirae</taxon>
        <taxon>Uroviricota</taxon>
        <taxon>Caudoviricetes</taxon>
        <taxon>Bclasvirinae</taxon>
        <taxon>Julieunavirus</taxon>
        <taxon>Julieunavirus julie1</taxon>
    </lineage>
</organism>
<reference evidence="2 3" key="1">
    <citation type="journal article" date="2014" name="Genome Announc.">
        <title>Complete genome sequences of nine mycobacteriophages.</title>
        <authorList>
            <person name="Franceschelli J.J."/>
            <person name="Suarez C.A."/>
            <person name="Teran L."/>
            <person name="Raya R.R."/>
            <person name="Morbidoni H.R."/>
        </authorList>
    </citation>
    <scope>NUCLEOTIDE SEQUENCE [LARGE SCALE GENOMIC DNA]</scope>
</reference>
<feature type="compositionally biased region" description="Basic and acidic residues" evidence="1">
    <location>
        <begin position="14"/>
        <end position="25"/>
    </location>
</feature>
<evidence type="ECO:0000313" key="3">
    <source>
        <dbReference type="Proteomes" id="UP000203096"/>
    </source>
</evidence>
<dbReference type="KEGG" id="vg:18505932"/>
<proteinExistence type="predicted"/>
<evidence type="ECO:0000313" key="2">
    <source>
        <dbReference type="EMBL" id="AHJ88568.1"/>
    </source>
</evidence>
<evidence type="ECO:0000256" key="1">
    <source>
        <dbReference type="SAM" id="MobiDB-lite"/>
    </source>
</evidence>
<dbReference type="RefSeq" id="YP_009009268.1">
    <property type="nucleotide sequence ID" value="NC_023600.1"/>
</dbReference>
<name>W8EK13_9CAUD</name>
<sequence>MASRHPSVASLLDHISRPDIPEDDPRWPLVRSVSYTATEVSSPGYGLDGPELTTALRKLMEAQDCLLRAHQERADREAADHG</sequence>
<keyword evidence="3" id="KW-1185">Reference proteome</keyword>
<protein>
    <submittedName>
        <fullName evidence="2">Uncharacterized protein</fullName>
    </submittedName>
</protein>
<dbReference type="GeneID" id="18505932"/>
<feature type="region of interest" description="Disordered" evidence="1">
    <location>
        <begin position="1"/>
        <end position="25"/>
    </location>
</feature>
<dbReference type="Proteomes" id="UP000203096">
    <property type="component" value="Segment"/>
</dbReference>
<accession>W8EK13</accession>